<feature type="region of interest" description="Disordered" evidence="2">
    <location>
        <begin position="1"/>
        <end position="60"/>
    </location>
</feature>
<dbReference type="InterPro" id="IPR036629">
    <property type="entry name" value="YjbJ_sf"/>
</dbReference>
<comment type="caution">
    <text evidence="4">The sequence shown here is derived from an EMBL/GenBank/DDBJ whole genome shotgun (WGS) entry which is preliminary data.</text>
</comment>
<dbReference type="Pfam" id="PF05532">
    <property type="entry name" value="CsbD"/>
    <property type="match status" value="1"/>
</dbReference>
<name>A0A426VBJ7_9BURK</name>
<dbReference type="Gene3D" id="1.10.1470.10">
    <property type="entry name" value="YjbJ"/>
    <property type="match status" value="1"/>
</dbReference>
<dbReference type="Proteomes" id="UP000269265">
    <property type="component" value="Unassembled WGS sequence"/>
</dbReference>
<evidence type="ECO:0000313" key="4">
    <source>
        <dbReference type="EMBL" id="RRS04098.1"/>
    </source>
</evidence>
<proteinExistence type="inferred from homology"/>
<dbReference type="SUPFAM" id="SSF69047">
    <property type="entry name" value="Hypothetical protein YjbJ"/>
    <property type="match status" value="1"/>
</dbReference>
<keyword evidence="5" id="KW-1185">Reference proteome</keyword>
<evidence type="ECO:0000256" key="2">
    <source>
        <dbReference type="SAM" id="MobiDB-lite"/>
    </source>
</evidence>
<comment type="similarity">
    <text evidence="1">Belongs to the UPF0337 (CsbD) family.</text>
</comment>
<accession>A0A426VBJ7</accession>
<evidence type="ECO:0000259" key="3">
    <source>
        <dbReference type="Pfam" id="PF05532"/>
    </source>
</evidence>
<dbReference type="RefSeq" id="WP_125243502.1">
    <property type="nucleotide sequence ID" value="NZ_RSED01000008.1"/>
</dbReference>
<feature type="domain" description="CsbD-like" evidence="3">
    <location>
        <begin position="4"/>
        <end position="54"/>
    </location>
</feature>
<dbReference type="InterPro" id="IPR008462">
    <property type="entry name" value="CsbD"/>
</dbReference>
<dbReference type="EMBL" id="RSED01000008">
    <property type="protein sequence ID" value="RRS04098.1"/>
    <property type="molecule type" value="Genomic_DNA"/>
</dbReference>
<dbReference type="AlphaFoldDB" id="A0A426VBJ7"/>
<evidence type="ECO:0000313" key="5">
    <source>
        <dbReference type="Proteomes" id="UP000269265"/>
    </source>
</evidence>
<protein>
    <submittedName>
        <fullName evidence="4">CsbD family protein</fullName>
    </submittedName>
</protein>
<organism evidence="4 5">
    <name type="scientific">Aquabacterium soli</name>
    <dbReference type="NCBI Taxonomy" id="2493092"/>
    <lineage>
        <taxon>Bacteria</taxon>
        <taxon>Pseudomonadati</taxon>
        <taxon>Pseudomonadota</taxon>
        <taxon>Betaproteobacteria</taxon>
        <taxon>Burkholderiales</taxon>
        <taxon>Aquabacterium</taxon>
    </lineage>
</organism>
<evidence type="ECO:0000256" key="1">
    <source>
        <dbReference type="ARBA" id="ARBA00009129"/>
    </source>
</evidence>
<reference evidence="4 5" key="1">
    <citation type="submission" date="2018-12" db="EMBL/GenBank/DDBJ databases">
        <title>The whole draft genome of Aquabacterium sp. SJQ9.</title>
        <authorList>
            <person name="Sun L."/>
            <person name="Gao X."/>
            <person name="Chen W."/>
            <person name="Huang K."/>
        </authorList>
    </citation>
    <scope>NUCLEOTIDE SEQUENCE [LARGE SCALE GENOMIC DNA]</scope>
    <source>
        <strain evidence="4 5">SJQ9</strain>
    </source>
</reference>
<sequence length="60" mass="6366">MNKDQVKGRVHQAVGKAKEVAGDATDNSKLQAKGVAQQARGKSQANYGDAKNSVAKKIDR</sequence>
<dbReference type="OrthoDB" id="8564562at2"/>
<gene>
    <name evidence="4" type="ORF">EIP75_12000</name>
</gene>